<dbReference type="EMBL" id="CP001344">
    <property type="protein sequence ID" value="ACL44457.1"/>
    <property type="molecule type" value="Genomic_DNA"/>
</dbReference>
<evidence type="ECO:0000313" key="1">
    <source>
        <dbReference type="EMBL" id="ACL44457.1"/>
    </source>
</evidence>
<proteinExistence type="predicted"/>
<dbReference type="STRING" id="395961.Cyan7425_2094"/>
<dbReference type="KEGG" id="cyn:Cyan7425_2094"/>
<name>B8HUB2_CYAP4</name>
<organism evidence="1">
    <name type="scientific">Cyanothece sp. (strain PCC 7425 / ATCC 29141)</name>
    <dbReference type="NCBI Taxonomy" id="395961"/>
    <lineage>
        <taxon>Bacteria</taxon>
        <taxon>Bacillati</taxon>
        <taxon>Cyanobacteriota</taxon>
        <taxon>Cyanophyceae</taxon>
        <taxon>Gomontiellales</taxon>
        <taxon>Cyanothecaceae</taxon>
        <taxon>Cyanothece</taxon>
    </lineage>
</organism>
<reference evidence="1" key="1">
    <citation type="submission" date="2009-01" db="EMBL/GenBank/DDBJ databases">
        <title>Complete sequence of chromosome Cyanothece sp. PCC 7425.</title>
        <authorList>
            <consortium name="US DOE Joint Genome Institute"/>
            <person name="Lucas S."/>
            <person name="Copeland A."/>
            <person name="Lapidus A."/>
            <person name="Glavina del Rio T."/>
            <person name="Dalin E."/>
            <person name="Tice H."/>
            <person name="Bruce D."/>
            <person name="Goodwin L."/>
            <person name="Pitluck S."/>
            <person name="Sims D."/>
            <person name="Meineke L."/>
            <person name="Brettin T."/>
            <person name="Detter J.C."/>
            <person name="Han C."/>
            <person name="Larimer F."/>
            <person name="Land M."/>
            <person name="Hauser L."/>
            <person name="Kyrpides N."/>
            <person name="Ovchinnikova G."/>
            <person name="Liberton M."/>
            <person name="Stoeckel J."/>
            <person name="Banerjee A."/>
            <person name="Singh A."/>
            <person name="Page L."/>
            <person name="Sato H."/>
            <person name="Zhao L."/>
            <person name="Sherman L."/>
            <person name="Pakrasi H."/>
            <person name="Richardson P."/>
        </authorList>
    </citation>
    <scope>NUCLEOTIDE SEQUENCE</scope>
    <source>
        <strain evidence="1">PCC 7425</strain>
    </source>
</reference>
<gene>
    <name evidence="1" type="ordered locus">Cyan7425_2094</name>
</gene>
<protein>
    <submittedName>
        <fullName evidence="1">Uncharacterized protein</fullName>
    </submittedName>
</protein>
<dbReference type="HOGENOM" id="CLU_1044770_0_0_3"/>
<sequence>MESEGSFTINYSLESCIWQIRNLPDLYTRDRLGINPPHYLDNGDDALLFNDFREAYIAIGTWLEYDLLDQSHLKTELNLTHKRDYKPLADRVKSFYYLAEAILSHPYGKTIEPGFLRNPANWMLFAQCAILASELSTSGYSAPANPVGKSKRYANFIKNSEPFFDDKIFRWERSKEWGTGTSLDALLSTGYWIAIKDGEFGEKHWLPFEKNLRRCERDLRDGSLKIRYLDQNRKLKNKRREKICQALLTIDFSPSQNSRQLTTGLK</sequence>
<accession>B8HUB2</accession>
<dbReference type="AlphaFoldDB" id="B8HUB2"/>